<dbReference type="PROSITE" id="PS50144">
    <property type="entry name" value="MATH"/>
    <property type="match status" value="1"/>
</dbReference>
<name>A0A0S4TIY7_CRYHO</name>
<dbReference type="VEuPathDB" id="CryptoDB:GY17_00000449"/>
<feature type="compositionally biased region" description="Low complexity" evidence="1">
    <location>
        <begin position="3386"/>
        <end position="3405"/>
    </location>
</feature>
<sequence>MVRNGDQSLINISSTDKSDKWDLKHKNEEVPTRKVVEESSLEYYERSSRSASHFGKVYNGLYPVGPRLPSFSSSNKRSRLQSTYNEDEFSSSSANSSVINSDDKMYIDFPIRNFWKIAKTPIDMESPQIGYCRGFYYRLLVHPRGGSCNDSESSYLSVFLEALYHESYPDDWIFPNVRFQLSVVNFLDPKANITSWAHWTFSHDAMSRGWHKMVSHVRLTRAAGFVDDEGTVLIRGRAEPPFPRIWSRSPKCRPWSIWGTLPYRNASALAQYKPCITGARQDQNQGYSDKHLITTNLCAFHELAENSNRGLLSCRAESLSSESCGISQHQLEGSLLVGSTPLSIMDRLLWSSSNLFVPTLRSQLNVDFVPAFVHLLYHIKEFRRAIFSWNPRIPKKCSTNQNPNSSERSKRPDPTHSPASFIDPQQPRTSIIEALQKTFAYMTLWPIAYSVKRSIRHSWQERIATDPSLVDDWCFSKCCKCGGEFDSYPNSPEMIDTSSLHTSNSRNGRHCASDKNIPTQSSIFKEKECLRCKLPPVPDCSWIMKALYMNDLQRIDVANPLMRFHCFIFGAIYLESAHAILQIAAHHRKSIPQNFRGSEKFANLESSEGKDEFERSELTDGEYKEFRESDERNLGSQRTRDQEQSRGQGRGQGQSQSQNQDQDQNQHYDHGQTQGRDMNISISSIFDLEEDLRVPTEFDNTCRVLFSSVAEDGGDCFSDYSTCCLRAKHIHSIPKAIEHYAHRFKRFPETLFIYFTPPKNAKKGELFDVPFRLEASFLLENSNINVNTGIGVVDQDFKGTKSDNYGQNTNQQEDIQPLVTEQFQDDEVIDESTPDLKGKVRSNKEATGSESGQNTTSVVLDNNDSALCVESNDEYSLEYVSEDGFDENQDTSIQSDSQDDTTGRKSDVKSPNSENFFGSSSQYMEKWYSLYGVIIKEGDASGSNSTRSVHQLLIRPEEDGPWFRICDGLVERLIPKIEFTEWKCHGGFFCAAAVYIAEDYIDSIAAGDVMADCDIKTINPKLYQETLDLLEVSEEELQYIPSWVSTQVNTYGPNNVHLEMPSSEVDHLAMCVDIANVTVCDSTTCVFGHPLMDAGLSIDPYSLWMLVDYRWGWPLVNSYFQLQEPLVQAFSADPSVILSGRTILTPSAQKLLNSLSFKSLRDSIPKFWSLLFDIMLGPDLDSKDLDAILQVVPHLRSLSANIFLEIYRLLEEFGISEESQDLLFSQSELYSALEPDVNHCEINKDDLQDQDQQHDKGCLKEYLKNNITIEDKLVPYNKVKMILYPSIPSHPPSFQLNQSEITPSYNIALNFINRLHILLWPHLIHFIYELLPVAITIRLKRLLFKSSDDLLFDPRLTPEDLCARFLTESKFLLESSCCPLNLIRFCDNKQLLNAAINQVAAALDIHGSSYTAASCSLSCPTNRMIDKFASELGSSNFVVPILVYITQILLSGTLYRVSSKLLPPEALYTWPTSSSNQESLSLTGIGNLINHKDSTPSKQSTGSKKRNSSNKSSSGTASSNGLIVPNPLSEAIQHLQVNQVSFSHIDPYVFIPLHTFHAVSTPLLVNIIFENDLIGRKSFASESFLCASRVLHVNRLATVRHLYSAIRKVLYQQFLDTKISNSLDTPDVTPLDTPQSKNNSEHNTIGGRQQSSGHTHTNKKNTISNIPIPIDYEGFDLSWMPSNPLDVFCLYSLRPDTDPTRRGRLKYTYMQPNDFLENHYYGPHKSNYVTYCDVAILICVPPELKLQIPPGSQNSDHNTKNSSSQMNTVSVSGGGVPGKAASLMGSISVGIGESDSDCACLYTCPSHIAHSPVCQSSRMIEKTVPKIVSPLFKAKLIDPLWSSTKFPMNDDSVAPLLIFKWFDQTTLDITLLSASICEARKSLRDCIVSWVFPRARRMGLMPQNSSKETPNADDYTVLEECHIRVCQNVRRWTSSIKKINRTTGDVFIVQKRYNNLGSSQPLISDCSFISPFISAALSSNSYSGIVDDFPPSLSRDELLAIITSMNTKKINQLGIFNTPIKGISGNNSPTVLDLKKNSLDRTWPISASPMGGDPKLTFSQFFDILKHGDDSGDFLASQIEDLDIYSYQNSSCKISMEDISSLKSGTDQGNSLNQTEKGNHSVTGVSNETTSIDLKSATTFTNTNNTNIVPILNANNSNQNDLSAISSNSLIGGTGVTGTSGGGSKKKKKASKKLPGIPSLQKSSIVKALNAQRRLESQSTKLVENDSADLSGLRGRDQSQDQDHDHDHDQGQSQSQSRGQDQDKDQGQVQDQDQDQDQDQHRNQYNEEESKQDNKGNEKRKEGHKEKDVERSDIKVNNLSIALKKDANSSESMDKAGLEANPDSSSPSSSFSYGTASLRPEKLQKVPDELFEIALESFSGDSFSVSSLVGRLLERVICRFSEISNRKKEDSSHTSEAFSDSNNRSEFLLWMNGLNDLVCNLSLIGGSKKIDQTLIQREIIQLLRRLLSTETSSQQLSSVASESLSSIIKYLEDGNLEPCFKSIIYNIPQIGSGSRSLISVPGLLKTIPKYGNNFNKESFNNYYNNMYNILVSVQQRSAILFTILLIKSLTILSPSSIIEMHLGLLPKTDYIKSNSLIKSTGYKSIKSFVLLAYFLNVFGVKDAMDVIISIQGVKGFENLLIRMASYTIGLRQYATSNFIIENIEKLRDHHPSLDWVSSLRITDKLAISEEVLKKTLETICDHFSTKSNSAFAQNKKTLDLIQNVEGIVRFSDINDFAYEEAQLLEMRKVGKDSPQVLVNNDDLCIILKPPFWYCPIEGTGMDEDEQDEEDEEDEQEESVEYEEELEYEEDDTDGDKIENQRNDDKKRRRVKKKLDHDSIQDENKDEKTGIRKDLKNKVSSITIKEEDNDSEMEGKKDNNNTDEFEEILNSGRMESILNFLKLRCKEIGLDLRGNEKMIKRIGLKLGVEIGGPILIFKNEDMEKYYNKNEILNQIHCQYIFLCHGQIQNSSDRNVSLSNIVSNASNRIFSKCLSSDGGDSIAKYNVCEHIKFKNYNKGSPSTFSLCTCISKPGNVNKIRAYMHQIGHTIVGDSKHLGQKQLSLDRRYFPNIFFYCTHLEIPLMQNNNVKDGDHEMEEKRDGSTTILDGNAIINKESIKVMAPVSRDIMELLENDFEITEKFSDMYFCHFYKTNIELEKLDKAEKTSQVTPSDADIETRVEDDLVEYNEIKTTNMKSGNVINDEKDKRKCSKSTENDNFEPLSISNTLIASLPGLGFGLTPFLGMPNSQYAVSVNCSQDEKSLERKQNQRLSLSSSSSSSSSTSSSVHTMIPPDSASLSSPTPASTLHAKTNGGVFTSFGFGRNFLTSSLDNSTNSASIGGGIGRVGGGIGNIRGGGISSTGGMTVNNTGLRHLVSQQNQSGGGNGDGSSIINSNSNNSGNNNNSSSLPIKTHPSLVSCLTELNSKSDGSALGIGLSTSNLVPGGGNIFHQQNFMQGIMAGGTGGIGLGGMAGSLAGGAAGGVAGGVGGGAAGSLTGSGVAGGVTGVGVSPSPIFQHHGNNTAGIINSGRYGSLTMNSGIRMDAGTGTLGNNAVQMHQQQQQSSGAKQGWNTQDLLQNPRWTSSEVNNDGFGGGVNRIVGGGISEEMNVNQWNNGIGGNFRALNSRGINNSGGLNLSTVNLVTGIGIGGNIGINSNIGNGNSTTGLGNINVAEGTGLTIGSGVTMGPGVTIGPGLWGQHAAQQQPSIIVDPPSQGKHSSIQQQIGGIPNIVSSLHAKNIQEGISSQRFDTFPHERGEITEHLESRQRKKSPF</sequence>
<feature type="region of interest" description="Disordered" evidence="1">
    <location>
        <begin position="2103"/>
        <end position="2124"/>
    </location>
</feature>
<feature type="region of interest" description="Disordered" evidence="1">
    <location>
        <begin position="2776"/>
        <end position="2851"/>
    </location>
</feature>
<feature type="compositionally biased region" description="Basic and acidic residues" evidence="1">
    <location>
        <begin position="834"/>
        <end position="844"/>
    </location>
</feature>
<dbReference type="Gene3D" id="3.30.2350.10">
    <property type="entry name" value="Pseudouridine synthase"/>
    <property type="match status" value="1"/>
</dbReference>
<feature type="region of interest" description="Disordered" evidence="1">
    <location>
        <begin position="3374"/>
        <end position="3406"/>
    </location>
</feature>
<feature type="compositionally biased region" description="Basic and acidic residues" evidence="1">
    <location>
        <begin position="2278"/>
        <end position="2313"/>
    </location>
</feature>
<feature type="compositionally biased region" description="Polar residues" evidence="1">
    <location>
        <begin position="397"/>
        <end position="406"/>
    </location>
</feature>
<feature type="region of interest" description="Disordered" evidence="1">
    <location>
        <begin position="884"/>
        <end position="917"/>
    </location>
</feature>
<feature type="domain" description="MATH" evidence="2">
    <location>
        <begin position="104"/>
        <end position="237"/>
    </location>
</feature>
<feature type="region of interest" description="Disordered" evidence="1">
    <location>
        <begin position="3259"/>
        <end position="3303"/>
    </location>
</feature>
<dbReference type="CDD" id="cd00121">
    <property type="entry name" value="MATH"/>
    <property type="match status" value="1"/>
</dbReference>
<dbReference type="SUPFAM" id="SSF49599">
    <property type="entry name" value="TRAF domain-like"/>
    <property type="match status" value="1"/>
</dbReference>
<feature type="region of interest" description="Disordered" evidence="1">
    <location>
        <begin position="1625"/>
        <end position="1662"/>
    </location>
</feature>
<protein>
    <recommendedName>
        <fullName evidence="2">MATH domain-containing protein</fullName>
    </recommendedName>
</protein>
<feature type="compositionally biased region" description="Low complexity" evidence="1">
    <location>
        <begin position="1509"/>
        <end position="1519"/>
    </location>
</feature>
<feature type="region of interest" description="Disordered" evidence="1">
    <location>
        <begin position="1749"/>
        <end position="1771"/>
    </location>
</feature>
<dbReference type="InterPro" id="IPR016024">
    <property type="entry name" value="ARM-type_fold"/>
</dbReference>
<feature type="compositionally biased region" description="Acidic residues" evidence="1">
    <location>
        <begin position="2780"/>
        <end position="2813"/>
    </location>
</feature>
<accession>A0A0S4TIY7</accession>
<feature type="compositionally biased region" description="Polar residues" evidence="1">
    <location>
        <begin position="845"/>
        <end position="859"/>
    </location>
</feature>
<feature type="compositionally biased region" description="Basic and acidic residues" evidence="1">
    <location>
        <begin position="2325"/>
        <end position="2337"/>
    </location>
</feature>
<feature type="region of interest" description="Disordered" evidence="1">
    <location>
        <begin position="2166"/>
        <end position="2199"/>
    </location>
</feature>
<feature type="compositionally biased region" description="Polar residues" evidence="1">
    <location>
        <begin position="1750"/>
        <end position="1771"/>
    </location>
</feature>
<dbReference type="VEuPathDB" id="CryptoDB:ChTU502y2012_417g0090"/>
<gene>
    <name evidence="3" type="ORF">CHUDEA6_4290</name>
</gene>
<feature type="compositionally biased region" description="Low complexity" evidence="1">
    <location>
        <begin position="653"/>
        <end position="663"/>
    </location>
</feature>
<feature type="compositionally biased region" description="Basic and acidic residues" evidence="1">
    <location>
        <begin position="2814"/>
        <end position="2825"/>
    </location>
</feature>
<feature type="region of interest" description="Disordered" evidence="1">
    <location>
        <begin position="1488"/>
        <end position="1519"/>
    </location>
</feature>
<feature type="compositionally biased region" description="Basic and acidic residues" evidence="1">
    <location>
        <begin position="607"/>
        <end position="644"/>
    </location>
</feature>
<feature type="compositionally biased region" description="Basic and acidic residues" evidence="1">
    <location>
        <begin position="2834"/>
        <end position="2851"/>
    </location>
</feature>
<dbReference type="SUPFAM" id="SSF48371">
    <property type="entry name" value="ARM repeat"/>
    <property type="match status" value="1"/>
</dbReference>
<dbReference type="InterPro" id="IPR008974">
    <property type="entry name" value="TRAF-like"/>
</dbReference>
<dbReference type="InterPro" id="IPR002083">
    <property type="entry name" value="MATH/TRAF_dom"/>
</dbReference>
<reference evidence="3" key="1">
    <citation type="submission" date="2015-08" db="EMBL/GenBank/DDBJ databases">
        <authorList>
            <person name="Babu N.S."/>
            <person name="Beckwith C.J."/>
            <person name="Beseler K.G."/>
            <person name="Brison A."/>
            <person name="Carone J.V."/>
            <person name="Caskin T.P."/>
            <person name="Diamond M."/>
            <person name="Durham M.E."/>
            <person name="Foxe J.M."/>
            <person name="Go M."/>
            <person name="Henderson B.A."/>
            <person name="Jones I.B."/>
            <person name="McGettigan J.A."/>
            <person name="Micheletti S.J."/>
            <person name="Nasrallah M.E."/>
            <person name="Ortiz D."/>
            <person name="Piller C.R."/>
            <person name="Privatt S.R."/>
            <person name="Schneider S.L."/>
            <person name="Sharp S."/>
            <person name="Smith T.C."/>
            <person name="Stanton J.D."/>
            <person name="Ullery H.E."/>
            <person name="Wilson R.J."/>
            <person name="Serrano M.G."/>
            <person name="Buck G."/>
            <person name="Lee V."/>
            <person name="Wang Y."/>
            <person name="Carvalho R."/>
            <person name="Voegtly L."/>
            <person name="Shi R."/>
            <person name="Duckworth R."/>
            <person name="Johnson A."/>
            <person name="Loviza R."/>
            <person name="Walstead R."/>
            <person name="Shah Z."/>
            <person name="Kiflezghi M."/>
            <person name="Wade K."/>
            <person name="Ball S.L."/>
            <person name="Bradley K.W."/>
            <person name="Asai D.J."/>
            <person name="Bowman C.A."/>
            <person name="Russell D.A."/>
            <person name="Pope W.H."/>
            <person name="Jacobs-Sera D."/>
            <person name="Hendrix R.W."/>
            <person name="Hatfull G.F."/>
        </authorList>
    </citation>
    <scope>NUCLEOTIDE SEQUENCE [LARGE SCALE GENOMIC DNA]</scope>
</reference>
<dbReference type="VEuPathDB" id="CryptoDB:Chro.60491"/>
<evidence type="ECO:0000256" key="1">
    <source>
        <dbReference type="SAM" id="MobiDB-lite"/>
    </source>
</evidence>
<feature type="compositionally biased region" description="Low complexity" evidence="1">
    <location>
        <begin position="3269"/>
        <end position="3284"/>
    </location>
</feature>
<dbReference type="VEuPathDB" id="CryptoDB:CHUDEA6_4290"/>
<evidence type="ECO:0000259" key="2">
    <source>
        <dbReference type="PROSITE" id="PS50144"/>
    </source>
</evidence>
<feature type="region of interest" description="Disordered" evidence="1">
    <location>
        <begin position="397"/>
        <end position="424"/>
    </location>
</feature>
<dbReference type="Gene3D" id="2.60.210.10">
    <property type="entry name" value="Apoptosis, Tumor Necrosis Factor Receptor Associated Protein 2, Chain A"/>
    <property type="match status" value="1"/>
</dbReference>
<feature type="compositionally biased region" description="Polar residues" evidence="1">
    <location>
        <begin position="1632"/>
        <end position="1662"/>
    </location>
</feature>
<feature type="region of interest" description="Disordered" evidence="1">
    <location>
        <begin position="602"/>
        <end position="676"/>
    </location>
</feature>
<feature type="region of interest" description="Disordered" evidence="1">
    <location>
        <begin position="825"/>
        <end position="859"/>
    </location>
</feature>
<dbReference type="PANTHER" id="PTHR42264">
    <property type="entry name" value="EPHRIN_REC_LIKE DOMAIN-CONTAINING PROTEIN"/>
    <property type="match status" value="1"/>
</dbReference>
<dbReference type="Proteomes" id="UP000199752">
    <property type="component" value="Chromosome 6"/>
</dbReference>
<organism evidence="3">
    <name type="scientific">Cryptosporidium hominis</name>
    <dbReference type="NCBI Taxonomy" id="237895"/>
    <lineage>
        <taxon>Eukaryota</taxon>
        <taxon>Sar</taxon>
        <taxon>Alveolata</taxon>
        <taxon>Apicomplexa</taxon>
        <taxon>Conoidasida</taxon>
        <taxon>Coccidia</taxon>
        <taxon>Eucoccidiorida</taxon>
        <taxon>Eimeriorina</taxon>
        <taxon>Cryptosporidiidae</taxon>
        <taxon>Cryptosporidium</taxon>
    </lineage>
</organism>
<evidence type="ECO:0000313" key="3">
    <source>
        <dbReference type="EMBL" id="CUV06855.1"/>
    </source>
</evidence>
<feature type="region of interest" description="Disordered" evidence="1">
    <location>
        <begin position="2214"/>
        <end position="2313"/>
    </location>
</feature>
<feature type="compositionally biased region" description="Low complexity" evidence="1">
    <location>
        <begin position="3293"/>
        <end position="3303"/>
    </location>
</feature>
<proteinExistence type="predicted"/>
<feature type="compositionally biased region" description="Gly residues" evidence="1">
    <location>
        <begin position="2172"/>
        <end position="2183"/>
    </location>
</feature>
<feature type="compositionally biased region" description="Basic and acidic residues" evidence="1">
    <location>
        <begin position="2234"/>
        <end position="2250"/>
    </location>
</feature>
<dbReference type="EMBL" id="LN877952">
    <property type="protein sequence ID" value="CUV06855.1"/>
    <property type="molecule type" value="Genomic_DNA"/>
</dbReference>
<feature type="region of interest" description="Disordered" evidence="1">
    <location>
        <begin position="2325"/>
        <end position="2356"/>
    </location>
</feature>